<dbReference type="Pfam" id="PF18701">
    <property type="entry name" value="DUF5641"/>
    <property type="match status" value="1"/>
</dbReference>
<sequence length="104" mass="12419">MRDRFWKRWVHEYLPTIVRREKRFQRVQQMCRGDLVYICESPTPRRDWKRVIAEEVFSGEDGVPRRAAVRTSDRPKLILRPASRVGVPPIRSSPIMDRSRIMAI</sequence>
<dbReference type="Proteomes" id="UP000001292">
    <property type="component" value="Unassembled WGS sequence"/>
</dbReference>
<dbReference type="InterPro" id="IPR040676">
    <property type="entry name" value="DUF5641"/>
</dbReference>
<accession>B4I3Q6</accession>
<protein>
    <submittedName>
        <fullName evidence="2">GM10694</fullName>
    </submittedName>
</protein>
<dbReference type="PANTHER" id="PTHR47331">
    <property type="entry name" value="PHD-TYPE DOMAIN-CONTAINING PROTEIN"/>
    <property type="match status" value="1"/>
</dbReference>
<dbReference type="AlphaFoldDB" id="B4I3Q6"/>
<dbReference type="PANTHER" id="PTHR47331:SF5">
    <property type="entry name" value="RIBONUCLEASE H"/>
    <property type="match status" value="1"/>
</dbReference>
<proteinExistence type="predicted"/>
<reference evidence="2 3" key="1">
    <citation type="journal article" date="2007" name="Nature">
        <title>Evolution of genes and genomes on the Drosophila phylogeny.</title>
        <authorList>
            <consortium name="Drosophila 12 Genomes Consortium"/>
            <person name="Clark A.G."/>
            <person name="Eisen M.B."/>
            <person name="Smith D.R."/>
            <person name="Bergman C.M."/>
            <person name="Oliver B."/>
            <person name="Markow T.A."/>
            <person name="Kaufman T.C."/>
            <person name="Kellis M."/>
            <person name="Gelbart W."/>
            <person name="Iyer V.N."/>
            <person name="Pollard D.A."/>
            <person name="Sackton T.B."/>
            <person name="Larracuente A.M."/>
            <person name="Singh N.D."/>
            <person name="Abad J.P."/>
            <person name="Abt D.N."/>
            <person name="Adryan B."/>
            <person name="Aguade M."/>
            <person name="Akashi H."/>
            <person name="Anderson W.W."/>
            <person name="Aquadro C.F."/>
            <person name="Ardell D.H."/>
            <person name="Arguello R."/>
            <person name="Artieri C.G."/>
            <person name="Barbash D.A."/>
            <person name="Barker D."/>
            <person name="Barsanti P."/>
            <person name="Batterham P."/>
            <person name="Batzoglou S."/>
            <person name="Begun D."/>
            <person name="Bhutkar A."/>
            <person name="Blanco E."/>
            <person name="Bosak S.A."/>
            <person name="Bradley R.K."/>
            <person name="Brand A.D."/>
            <person name="Brent M.R."/>
            <person name="Brooks A.N."/>
            <person name="Brown R.H."/>
            <person name="Butlin R.K."/>
            <person name="Caggese C."/>
            <person name="Calvi B.R."/>
            <person name="Bernardo de Carvalho A."/>
            <person name="Caspi A."/>
            <person name="Castrezana S."/>
            <person name="Celniker S.E."/>
            <person name="Chang J.L."/>
            <person name="Chapple C."/>
            <person name="Chatterji S."/>
            <person name="Chinwalla A."/>
            <person name="Civetta A."/>
            <person name="Clifton S.W."/>
            <person name="Comeron J.M."/>
            <person name="Costello J.C."/>
            <person name="Coyne J.A."/>
            <person name="Daub J."/>
            <person name="David R.G."/>
            <person name="Delcher A.L."/>
            <person name="Delehaunty K."/>
            <person name="Do C.B."/>
            <person name="Ebling H."/>
            <person name="Edwards K."/>
            <person name="Eickbush T."/>
            <person name="Evans J.D."/>
            <person name="Filipski A."/>
            <person name="Findeiss S."/>
            <person name="Freyhult E."/>
            <person name="Fulton L."/>
            <person name="Fulton R."/>
            <person name="Garcia A.C."/>
            <person name="Gardiner A."/>
            <person name="Garfield D.A."/>
            <person name="Garvin B.E."/>
            <person name="Gibson G."/>
            <person name="Gilbert D."/>
            <person name="Gnerre S."/>
            <person name="Godfrey J."/>
            <person name="Good R."/>
            <person name="Gotea V."/>
            <person name="Gravely B."/>
            <person name="Greenberg A.J."/>
            <person name="Griffiths-Jones S."/>
            <person name="Gross S."/>
            <person name="Guigo R."/>
            <person name="Gustafson E.A."/>
            <person name="Haerty W."/>
            <person name="Hahn M.W."/>
            <person name="Halligan D.L."/>
            <person name="Halpern A.L."/>
            <person name="Halter G.M."/>
            <person name="Han M.V."/>
            <person name="Heger A."/>
            <person name="Hillier L."/>
            <person name="Hinrichs A.S."/>
            <person name="Holmes I."/>
            <person name="Hoskins R.A."/>
            <person name="Hubisz M.J."/>
            <person name="Hultmark D."/>
            <person name="Huntley M.A."/>
            <person name="Jaffe D.B."/>
            <person name="Jagadeeshan S."/>
            <person name="Jeck W.R."/>
            <person name="Johnson J."/>
            <person name="Jones C.D."/>
            <person name="Jordan W.C."/>
            <person name="Karpen G.H."/>
            <person name="Kataoka E."/>
            <person name="Keightley P.D."/>
            <person name="Kheradpour P."/>
            <person name="Kirkness E.F."/>
            <person name="Koerich L.B."/>
            <person name="Kristiansen K."/>
            <person name="Kudrna D."/>
            <person name="Kulathinal R.J."/>
            <person name="Kumar S."/>
            <person name="Kwok R."/>
            <person name="Lander E."/>
            <person name="Langley C.H."/>
            <person name="Lapoint R."/>
            <person name="Lazzaro B.P."/>
            <person name="Lee S.J."/>
            <person name="Levesque L."/>
            <person name="Li R."/>
            <person name="Lin C.F."/>
            <person name="Lin M.F."/>
            <person name="Lindblad-Toh K."/>
            <person name="Llopart A."/>
            <person name="Long M."/>
            <person name="Low L."/>
            <person name="Lozovsky E."/>
            <person name="Lu J."/>
            <person name="Luo M."/>
            <person name="Machado C.A."/>
            <person name="Makalowski W."/>
            <person name="Marzo M."/>
            <person name="Matsuda M."/>
            <person name="Matzkin L."/>
            <person name="McAllister B."/>
            <person name="McBride C.S."/>
            <person name="McKernan B."/>
            <person name="McKernan K."/>
            <person name="Mendez-Lago M."/>
            <person name="Minx P."/>
            <person name="Mollenhauer M.U."/>
            <person name="Montooth K."/>
            <person name="Mount S.M."/>
            <person name="Mu X."/>
            <person name="Myers E."/>
            <person name="Negre B."/>
            <person name="Newfeld S."/>
            <person name="Nielsen R."/>
            <person name="Noor M.A."/>
            <person name="O'Grady P."/>
            <person name="Pachter L."/>
            <person name="Papaceit M."/>
            <person name="Parisi M.J."/>
            <person name="Parisi M."/>
            <person name="Parts L."/>
            <person name="Pedersen J.S."/>
            <person name="Pesole G."/>
            <person name="Phillippy A.M."/>
            <person name="Ponting C.P."/>
            <person name="Pop M."/>
            <person name="Porcelli D."/>
            <person name="Powell J.R."/>
            <person name="Prohaska S."/>
            <person name="Pruitt K."/>
            <person name="Puig M."/>
            <person name="Quesneville H."/>
            <person name="Ram K.R."/>
            <person name="Rand D."/>
            <person name="Rasmussen M.D."/>
            <person name="Reed L.K."/>
            <person name="Reenan R."/>
            <person name="Reily A."/>
            <person name="Remington K.A."/>
            <person name="Rieger T.T."/>
            <person name="Ritchie M.G."/>
            <person name="Robin C."/>
            <person name="Rogers Y.H."/>
            <person name="Rohde C."/>
            <person name="Rozas J."/>
            <person name="Rubenfield M.J."/>
            <person name="Ruiz A."/>
            <person name="Russo S."/>
            <person name="Salzberg S.L."/>
            <person name="Sanchez-Gracia A."/>
            <person name="Saranga D.J."/>
            <person name="Sato H."/>
            <person name="Schaeffer S.W."/>
            <person name="Schatz M.C."/>
            <person name="Schlenke T."/>
            <person name="Schwartz R."/>
            <person name="Segarra C."/>
            <person name="Singh R.S."/>
            <person name="Sirot L."/>
            <person name="Sirota M."/>
            <person name="Sisneros N.B."/>
            <person name="Smith C.D."/>
            <person name="Smith T.F."/>
            <person name="Spieth J."/>
            <person name="Stage D.E."/>
            <person name="Stark A."/>
            <person name="Stephan W."/>
            <person name="Strausberg R.L."/>
            <person name="Strempel S."/>
            <person name="Sturgill D."/>
            <person name="Sutton G."/>
            <person name="Sutton G.G."/>
            <person name="Tao W."/>
            <person name="Teichmann S."/>
            <person name="Tobari Y.N."/>
            <person name="Tomimura Y."/>
            <person name="Tsolas J.M."/>
            <person name="Valente V.L."/>
            <person name="Venter E."/>
            <person name="Venter J.C."/>
            <person name="Vicario S."/>
            <person name="Vieira F.G."/>
            <person name="Vilella A.J."/>
            <person name="Villasante A."/>
            <person name="Walenz B."/>
            <person name="Wang J."/>
            <person name="Wasserman M."/>
            <person name="Watts T."/>
            <person name="Wilson D."/>
            <person name="Wilson R.K."/>
            <person name="Wing R.A."/>
            <person name="Wolfner M.F."/>
            <person name="Wong A."/>
            <person name="Wong G.K."/>
            <person name="Wu C.I."/>
            <person name="Wu G."/>
            <person name="Yamamoto D."/>
            <person name="Yang H.P."/>
            <person name="Yang S.P."/>
            <person name="Yorke J.A."/>
            <person name="Yoshida K."/>
            <person name="Zdobnov E."/>
            <person name="Zhang P."/>
            <person name="Zhang Y."/>
            <person name="Zimin A.V."/>
            <person name="Baldwin J."/>
            <person name="Abdouelleil A."/>
            <person name="Abdulkadir J."/>
            <person name="Abebe A."/>
            <person name="Abera B."/>
            <person name="Abreu J."/>
            <person name="Acer S.C."/>
            <person name="Aftuck L."/>
            <person name="Alexander A."/>
            <person name="An P."/>
            <person name="Anderson E."/>
            <person name="Anderson S."/>
            <person name="Arachi H."/>
            <person name="Azer M."/>
            <person name="Bachantsang P."/>
            <person name="Barry A."/>
            <person name="Bayul T."/>
            <person name="Berlin A."/>
            <person name="Bessette D."/>
            <person name="Bloom T."/>
            <person name="Blye J."/>
            <person name="Boguslavskiy L."/>
            <person name="Bonnet C."/>
            <person name="Boukhgalter B."/>
            <person name="Bourzgui I."/>
            <person name="Brown A."/>
            <person name="Cahill P."/>
            <person name="Channer S."/>
            <person name="Cheshatsang Y."/>
            <person name="Chuda L."/>
            <person name="Citroen M."/>
            <person name="Collymore A."/>
            <person name="Cooke P."/>
            <person name="Costello M."/>
            <person name="D'Aco K."/>
            <person name="Daza R."/>
            <person name="De Haan G."/>
            <person name="DeGray S."/>
            <person name="DeMaso C."/>
            <person name="Dhargay N."/>
            <person name="Dooley K."/>
            <person name="Dooley E."/>
            <person name="Doricent M."/>
            <person name="Dorje P."/>
            <person name="Dorjee K."/>
            <person name="Dupes A."/>
            <person name="Elong R."/>
            <person name="Falk J."/>
            <person name="Farina A."/>
            <person name="Faro S."/>
            <person name="Ferguson D."/>
            <person name="Fisher S."/>
            <person name="Foley C.D."/>
            <person name="Franke A."/>
            <person name="Friedrich D."/>
            <person name="Gadbois L."/>
            <person name="Gearin G."/>
            <person name="Gearin C.R."/>
            <person name="Giannoukos G."/>
            <person name="Goode T."/>
            <person name="Graham J."/>
            <person name="Grandbois E."/>
            <person name="Grewal S."/>
            <person name="Gyaltsen K."/>
            <person name="Hafez N."/>
            <person name="Hagos B."/>
            <person name="Hall J."/>
            <person name="Henson C."/>
            <person name="Hollinger A."/>
            <person name="Honan T."/>
            <person name="Huard M.D."/>
            <person name="Hughes L."/>
            <person name="Hurhula B."/>
            <person name="Husby M.E."/>
            <person name="Kamat A."/>
            <person name="Kanga B."/>
            <person name="Kashin S."/>
            <person name="Khazanovich D."/>
            <person name="Kisner P."/>
            <person name="Lance K."/>
            <person name="Lara M."/>
            <person name="Lee W."/>
            <person name="Lennon N."/>
            <person name="Letendre F."/>
            <person name="LeVine R."/>
            <person name="Lipovsky A."/>
            <person name="Liu X."/>
            <person name="Liu J."/>
            <person name="Liu S."/>
            <person name="Lokyitsang T."/>
            <person name="Lokyitsang Y."/>
            <person name="Lubonja R."/>
            <person name="Lui A."/>
            <person name="MacDonald P."/>
            <person name="Magnisalis V."/>
            <person name="Maru K."/>
            <person name="Matthews C."/>
            <person name="McCusker W."/>
            <person name="McDonough S."/>
            <person name="Mehta T."/>
            <person name="Meldrim J."/>
            <person name="Meneus L."/>
            <person name="Mihai O."/>
            <person name="Mihalev A."/>
            <person name="Mihova T."/>
            <person name="Mittelman R."/>
            <person name="Mlenga V."/>
            <person name="Montmayeur A."/>
            <person name="Mulrain L."/>
            <person name="Navidi A."/>
            <person name="Naylor J."/>
            <person name="Negash T."/>
            <person name="Nguyen T."/>
            <person name="Nguyen N."/>
            <person name="Nicol R."/>
            <person name="Norbu C."/>
            <person name="Norbu N."/>
            <person name="Novod N."/>
            <person name="O'Neill B."/>
            <person name="Osman S."/>
            <person name="Markiewicz E."/>
            <person name="Oyono O.L."/>
            <person name="Patti C."/>
            <person name="Phunkhang P."/>
            <person name="Pierre F."/>
            <person name="Priest M."/>
            <person name="Raghuraman S."/>
            <person name="Rege F."/>
            <person name="Reyes R."/>
            <person name="Rise C."/>
            <person name="Rogov P."/>
            <person name="Ross K."/>
            <person name="Ryan E."/>
            <person name="Settipalli S."/>
            <person name="Shea T."/>
            <person name="Sherpa N."/>
            <person name="Shi L."/>
            <person name="Shih D."/>
            <person name="Sparrow T."/>
            <person name="Spaulding J."/>
            <person name="Stalker J."/>
            <person name="Stange-Thomann N."/>
            <person name="Stavropoulos S."/>
            <person name="Stone C."/>
            <person name="Strader C."/>
            <person name="Tesfaye S."/>
            <person name="Thomson T."/>
            <person name="Thoulutsang Y."/>
            <person name="Thoulutsang D."/>
            <person name="Topham K."/>
            <person name="Topping I."/>
            <person name="Tsamla T."/>
            <person name="Vassiliev H."/>
            <person name="Vo A."/>
            <person name="Wangchuk T."/>
            <person name="Wangdi T."/>
            <person name="Weiand M."/>
            <person name="Wilkinson J."/>
            <person name="Wilson A."/>
            <person name="Yadav S."/>
            <person name="Young G."/>
            <person name="Yu Q."/>
            <person name="Zembek L."/>
            <person name="Zhong D."/>
            <person name="Zimmer A."/>
            <person name="Zwirko Z."/>
            <person name="Jaffe D.B."/>
            <person name="Alvarez P."/>
            <person name="Brockman W."/>
            <person name="Butler J."/>
            <person name="Chin C."/>
            <person name="Gnerre S."/>
            <person name="Grabherr M."/>
            <person name="Kleber M."/>
            <person name="Mauceli E."/>
            <person name="MacCallum I."/>
        </authorList>
    </citation>
    <scope>NUCLEOTIDE SEQUENCE [LARGE SCALE GENOMIC DNA]</scope>
    <source>
        <strain evidence="3">Rob3c / Tucson 14021-0248.25</strain>
    </source>
</reference>
<evidence type="ECO:0000259" key="1">
    <source>
        <dbReference type="Pfam" id="PF18701"/>
    </source>
</evidence>
<dbReference type="OMA" id="MDRSRIM"/>
<feature type="domain" description="DUF5641" evidence="1">
    <location>
        <begin position="1"/>
        <end position="84"/>
    </location>
</feature>
<evidence type="ECO:0000313" key="3">
    <source>
        <dbReference type="Proteomes" id="UP000001292"/>
    </source>
</evidence>
<evidence type="ECO:0000313" key="2">
    <source>
        <dbReference type="EMBL" id="EDW54849.1"/>
    </source>
</evidence>
<keyword evidence="3" id="KW-1185">Reference proteome</keyword>
<dbReference type="EMBL" id="CH480821">
    <property type="protein sequence ID" value="EDW54849.1"/>
    <property type="molecule type" value="Genomic_DNA"/>
</dbReference>
<dbReference type="PhylomeDB" id="B4I3Q6"/>
<name>B4I3Q6_DROSE</name>
<organism evidence="3">
    <name type="scientific">Drosophila sechellia</name>
    <name type="common">Fruit fly</name>
    <dbReference type="NCBI Taxonomy" id="7238"/>
    <lineage>
        <taxon>Eukaryota</taxon>
        <taxon>Metazoa</taxon>
        <taxon>Ecdysozoa</taxon>
        <taxon>Arthropoda</taxon>
        <taxon>Hexapoda</taxon>
        <taxon>Insecta</taxon>
        <taxon>Pterygota</taxon>
        <taxon>Neoptera</taxon>
        <taxon>Endopterygota</taxon>
        <taxon>Diptera</taxon>
        <taxon>Brachycera</taxon>
        <taxon>Muscomorpha</taxon>
        <taxon>Ephydroidea</taxon>
        <taxon>Drosophilidae</taxon>
        <taxon>Drosophila</taxon>
        <taxon>Sophophora</taxon>
    </lineage>
</organism>
<dbReference type="HOGENOM" id="CLU_000526_4_2_1"/>
<gene>
    <name evidence="2" type="primary">Dsec\GM10694</name>
    <name evidence="2" type="ORF">Dsec_GM10694</name>
</gene>